<reference evidence="1 2" key="1">
    <citation type="journal article" date="2015" name="Genome Biol. Evol.">
        <title>Phylogenomic analyses indicate that early fungi evolved digesting cell walls of algal ancestors of land plants.</title>
        <authorList>
            <person name="Chang Y."/>
            <person name="Wang S."/>
            <person name="Sekimoto S."/>
            <person name="Aerts A.L."/>
            <person name="Choi C."/>
            <person name="Clum A."/>
            <person name="LaButti K.M."/>
            <person name="Lindquist E.A."/>
            <person name="Yee Ngan C."/>
            <person name="Ohm R.A."/>
            <person name="Salamov A.A."/>
            <person name="Grigoriev I.V."/>
            <person name="Spatafora J.W."/>
            <person name="Berbee M.L."/>
        </authorList>
    </citation>
    <scope>NUCLEOTIDE SEQUENCE [LARGE SCALE GENOMIC DNA]</scope>
    <source>
        <strain evidence="1 2">NRRL 28638</strain>
    </source>
</reference>
<dbReference type="EMBL" id="KQ964452">
    <property type="protein sequence ID" value="KXN72502.1"/>
    <property type="molecule type" value="Genomic_DNA"/>
</dbReference>
<evidence type="ECO:0000313" key="2">
    <source>
        <dbReference type="Proteomes" id="UP000070444"/>
    </source>
</evidence>
<name>A0A137PC05_CONC2</name>
<accession>A0A137PC05</accession>
<keyword evidence="2" id="KW-1185">Reference proteome</keyword>
<evidence type="ECO:0000313" key="1">
    <source>
        <dbReference type="EMBL" id="KXN72502.1"/>
    </source>
</evidence>
<organism evidence="1 2">
    <name type="scientific">Conidiobolus coronatus (strain ATCC 28846 / CBS 209.66 / NRRL 28638)</name>
    <name type="common">Delacroixia coronata</name>
    <dbReference type="NCBI Taxonomy" id="796925"/>
    <lineage>
        <taxon>Eukaryota</taxon>
        <taxon>Fungi</taxon>
        <taxon>Fungi incertae sedis</taxon>
        <taxon>Zoopagomycota</taxon>
        <taxon>Entomophthoromycotina</taxon>
        <taxon>Entomophthoromycetes</taxon>
        <taxon>Entomophthorales</taxon>
        <taxon>Ancylistaceae</taxon>
        <taxon>Conidiobolus</taxon>
    </lineage>
</organism>
<gene>
    <name evidence="1" type="ORF">CONCODRAFT_132964</name>
</gene>
<dbReference type="Proteomes" id="UP000070444">
    <property type="component" value="Unassembled WGS sequence"/>
</dbReference>
<protein>
    <submittedName>
        <fullName evidence="1">Uncharacterized protein</fullName>
    </submittedName>
</protein>
<dbReference type="AlphaFoldDB" id="A0A137PC05"/>
<proteinExistence type="predicted"/>
<sequence>MVIRLLINGNARLAINEIFKKNPYILILQLLNLRVGVSDAYGAELVLRSNAAVKITNNKPVLSFDPIAKKDSSYYKMLIKRYDDLFKQFNR</sequence>